<sequence>MSMLKVENEAVTAEDWHQHGCRSASLLDSARSSRSSSRRTLHSRLWNELREVRMLMFVLKILTIPLEYHFSSVCIYAIDCNL</sequence>
<proteinExistence type="predicted"/>
<protein>
    <submittedName>
        <fullName evidence="1">Uncharacterized protein</fullName>
    </submittedName>
</protein>
<dbReference type="AlphaFoldDB" id="A0A8R7P8L4"/>
<evidence type="ECO:0000313" key="2">
    <source>
        <dbReference type="Proteomes" id="UP000015106"/>
    </source>
</evidence>
<name>A0A8R7P8L4_TRIUA</name>
<dbReference type="Proteomes" id="UP000015106">
    <property type="component" value="Chromosome 2"/>
</dbReference>
<evidence type="ECO:0000313" key="1">
    <source>
        <dbReference type="EnsemblPlants" id="TuG1812G0200000036.01.T01"/>
    </source>
</evidence>
<reference evidence="1" key="3">
    <citation type="submission" date="2022-06" db="UniProtKB">
        <authorList>
            <consortium name="EnsemblPlants"/>
        </authorList>
    </citation>
    <scope>IDENTIFICATION</scope>
</reference>
<reference evidence="2" key="1">
    <citation type="journal article" date="2013" name="Nature">
        <title>Draft genome of the wheat A-genome progenitor Triticum urartu.</title>
        <authorList>
            <person name="Ling H.Q."/>
            <person name="Zhao S."/>
            <person name="Liu D."/>
            <person name="Wang J."/>
            <person name="Sun H."/>
            <person name="Zhang C."/>
            <person name="Fan H."/>
            <person name="Li D."/>
            <person name="Dong L."/>
            <person name="Tao Y."/>
            <person name="Gao C."/>
            <person name="Wu H."/>
            <person name="Li Y."/>
            <person name="Cui Y."/>
            <person name="Guo X."/>
            <person name="Zheng S."/>
            <person name="Wang B."/>
            <person name="Yu K."/>
            <person name="Liang Q."/>
            <person name="Yang W."/>
            <person name="Lou X."/>
            <person name="Chen J."/>
            <person name="Feng M."/>
            <person name="Jian J."/>
            <person name="Zhang X."/>
            <person name="Luo G."/>
            <person name="Jiang Y."/>
            <person name="Liu J."/>
            <person name="Wang Z."/>
            <person name="Sha Y."/>
            <person name="Zhang B."/>
            <person name="Wu H."/>
            <person name="Tang D."/>
            <person name="Shen Q."/>
            <person name="Xue P."/>
            <person name="Zou S."/>
            <person name="Wang X."/>
            <person name="Liu X."/>
            <person name="Wang F."/>
            <person name="Yang Y."/>
            <person name="An X."/>
            <person name="Dong Z."/>
            <person name="Zhang K."/>
            <person name="Zhang X."/>
            <person name="Luo M.C."/>
            <person name="Dvorak J."/>
            <person name="Tong Y."/>
            <person name="Wang J."/>
            <person name="Yang H."/>
            <person name="Li Z."/>
            <person name="Wang D."/>
            <person name="Zhang A."/>
            <person name="Wang J."/>
        </authorList>
    </citation>
    <scope>NUCLEOTIDE SEQUENCE</scope>
    <source>
        <strain evidence="2">cv. G1812</strain>
    </source>
</reference>
<accession>A0A8R7P8L4</accession>
<dbReference type="Gramene" id="TuG1812G0200000036.01.T01">
    <property type="protein sequence ID" value="TuG1812G0200000036.01.T01"/>
    <property type="gene ID" value="TuG1812G0200000036.01"/>
</dbReference>
<dbReference type="EnsemblPlants" id="TuG1812G0200000036.01.T01">
    <property type="protein sequence ID" value="TuG1812G0200000036.01.T01"/>
    <property type="gene ID" value="TuG1812G0200000036.01"/>
</dbReference>
<keyword evidence="2" id="KW-1185">Reference proteome</keyword>
<reference evidence="1" key="2">
    <citation type="submission" date="2018-03" db="EMBL/GenBank/DDBJ databases">
        <title>The Triticum urartu genome reveals the dynamic nature of wheat genome evolution.</title>
        <authorList>
            <person name="Ling H."/>
            <person name="Ma B."/>
            <person name="Shi X."/>
            <person name="Liu H."/>
            <person name="Dong L."/>
            <person name="Sun H."/>
            <person name="Cao Y."/>
            <person name="Gao Q."/>
            <person name="Zheng S."/>
            <person name="Li Y."/>
            <person name="Yu Y."/>
            <person name="Du H."/>
            <person name="Qi M."/>
            <person name="Li Y."/>
            <person name="Yu H."/>
            <person name="Cui Y."/>
            <person name="Wang N."/>
            <person name="Chen C."/>
            <person name="Wu H."/>
            <person name="Zhao Y."/>
            <person name="Zhang J."/>
            <person name="Li Y."/>
            <person name="Zhou W."/>
            <person name="Zhang B."/>
            <person name="Hu W."/>
            <person name="Eijk M."/>
            <person name="Tang J."/>
            <person name="Witsenboer H."/>
            <person name="Zhao S."/>
            <person name="Li Z."/>
            <person name="Zhang A."/>
            <person name="Wang D."/>
            <person name="Liang C."/>
        </authorList>
    </citation>
    <scope>NUCLEOTIDE SEQUENCE [LARGE SCALE GENOMIC DNA]</scope>
    <source>
        <strain evidence="1">cv. G1812</strain>
    </source>
</reference>
<organism evidence="1 2">
    <name type="scientific">Triticum urartu</name>
    <name type="common">Red wild einkorn</name>
    <name type="synonym">Crithodium urartu</name>
    <dbReference type="NCBI Taxonomy" id="4572"/>
    <lineage>
        <taxon>Eukaryota</taxon>
        <taxon>Viridiplantae</taxon>
        <taxon>Streptophyta</taxon>
        <taxon>Embryophyta</taxon>
        <taxon>Tracheophyta</taxon>
        <taxon>Spermatophyta</taxon>
        <taxon>Magnoliopsida</taxon>
        <taxon>Liliopsida</taxon>
        <taxon>Poales</taxon>
        <taxon>Poaceae</taxon>
        <taxon>BOP clade</taxon>
        <taxon>Pooideae</taxon>
        <taxon>Triticodae</taxon>
        <taxon>Triticeae</taxon>
        <taxon>Triticinae</taxon>
        <taxon>Triticum</taxon>
    </lineage>
</organism>